<evidence type="ECO:0000256" key="3">
    <source>
        <dbReference type="ARBA" id="ARBA00022692"/>
    </source>
</evidence>
<feature type="transmembrane region" description="Helical" evidence="7">
    <location>
        <begin position="454"/>
        <end position="473"/>
    </location>
</feature>
<dbReference type="eggNOG" id="COG0531">
    <property type="taxonomic scope" value="Bacteria"/>
</dbReference>
<dbReference type="EMBL" id="CP005587">
    <property type="protein sequence ID" value="AGK58361.1"/>
    <property type="molecule type" value="Genomic_DNA"/>
</dbReference>
<feature type="transmembrane region" description="Helical" evidence="7">
    <location>
        <begin position="430"/>
        <end position="448"/>
    </location>
</feature>
<proteinExistence type="predicted"/>
<reference evidence="8 9" key="1">
    <citation type="journal article" date="2013" name="Genome Announc.">
        <title>Genome sequences for three denitrifying bacterial strains isolated from a uranium- and nitrate-contaminated subsurface environment.</title>
        <authorList>
            <person name="Venkatramanan R."/>
            <person name="Prakash O."/>
            <person name="Woyke T."/>
            <person name="Chain P."/>
            <person name="Goodwin L.A."/>
            <person name="Watson D."/>
            <person name="Brooks S."/>
            <person name="Kostka J.E."/>
            <person name="Green S.J."/>
        </authorList>
    </citation>
    <scope>NUCLEOTIDE SEQUENCE [LARGE SCALE GENOMIC DNA]</scope>
    <source>
        <strain evidence="8 9">1NES1</strain>
    </source>
</reference>
<evidence type="ECO:0000256" key="7">
    <source>
        <dbReference type="SAM" id="Phobius"/>
    </source>
</evidence>
<feature type="transmembrane region" description="Helical" evidence="7">
    <location>
        <begin position="222"/>
        <end position="241"/>
    </location>
</feature>
<feature type="transmembrane region" description="Helical" evidence="7">
    <location>
        <begin position="485"/>
        <end position="506"/>
    </location>
</feature>
<dbReference type="GO" id="GO:0016020">
    <property type="term" value="C:membrane"/>
    <property type="evidence" value="ECO:0007669"/>
    <property type="project" value="UniProtKB-SubCell"/>
</dbReference>
<feature type="transmembrane region" description="Helical" evidence="7">
    <location>
        <begin position="131"/>
        <end position="149"/>
    </location>
</feature>
<keyword evidence="9" id="KW-1185">Reference proteome</keyword>
<comment type="subcellular location">
    <subcellularLocation>
        <location evidence="1">Membrane</location>
        <topology evidence="1">Multi-pass membrane protein</topology>
    </subcellularLocation>
</comment>
<evidence type="ECO:0000256" key="1">
    <source>
        <dbReference type="ARBA" id="ARBA00004141"/>
    </source>
</evidence>
<evidence type="ECO:0000256" key="2">
    <source>
        <dbReference type="ARBA" id="ARBA00022448"/>
    </source>
</evidence>
<dbReference type="STRING" id="670307.HYPDE_33443"/>
<evidence type="ECO:0000256" key="4">
    <source>
        <dbReference type="ARBA" id="ARBA00022989"/>
    </source>
</evidence>
<accession>N0BCU9</accession>
<feature type="transmembrane region" description="Helical" evidence="7">
    <location>
        <begin position="253"/>
        <end position="273"/>
    </location>
</feature>
<feature type="transmembrane region" description="Helical" evidence="7">
    <location>
        <begin position="375"/>
        <end position="398"/>
    </location>
</feature>
<keyword evidence="3 7" id="KW-0812">Transmembrane</keyword>
<feature type="transmembrane region" description="Helical" evidence="7">
    <location>
        <begin position="99"/>
        <end position="119"/>
    </location>
</feature>
<name>N0BCU9_9HYPH</name>
<dbReference type="HOGENOM" id="CLU_007946_15_7_5"/>
<feature type="transmembrane region" description="Helical" evidence="7">
    <location>
        <begin position="512"/>
        <end position="528"/>
    </location>
</feature>
<dbReference type="InterPro" id="IPR002293">
    <property type="entry name" value="AA/rel_permease1"/>
</dbReference>
<evidence type="ECO:0000313" key="8">
    <source>
        <dbReference type="EMBL" id="AGK58361.1"/>
    </source>
</evidence>
<keyword evidence="4 7" id="KW-1133">Transmembrane helix</keyword>
<feature type="transmembrane region" description="Helical" evidence="7">
    <location>
        <begin position="293"/>
        <end position="316"/>
    </location>
</feature>
<dbReference type="PIRSF" id="PIRSF006060">
    <property type="entry name" value="AA_transporter"/>
    <property type="match status" value="1"/>
</dbReference>
<feature type="transmembrane region" description="Helical" evidence="7">
    <location>
        <begin position="71"/>
        <end position="93"/>
    </location>
</feature>
<keyword evidence="5 7" id="KW-0472">Membrane</keyword>
<sequence length="536" mass="55606">MAARSSPRAESTGGCREGAAPAGVPKGAQPVPGNAKGLGERANMANLFRKKAVAYDNSEFGLKRCLSALDLTLLGVGAIIGTGIFVLTGHAAAVQSGPGVVLSFIVAGIACGFAALSYAELASSVGGCGSAYGYSYAAFGELIAWIIAWDLILEYGVSVAAVANGWSGYFNNALTSMGIGLPDALTRGPSALAWNEHLGGALQWFGFDPNAPDVKGAGAGGIINLPAASIILLLMLLLIIGVKESARINAAAVVIKLIAIAIFIGVAVFNVNPDNWSPFLPFGWFSHDGSRPIGVLAGASIVFFAYVGFDAVSTAVEEAYQPQRDVPIGILAALIFCTLIYVIVSALMTGIVPYSVLNVPSPASEALLRIGYNTAAGLVATGVVAGLTTVMLVLYYALTRIIVGVSRDGLLPAFFEAVNPRTHTPVRTTVITGTVMAIMAGFIPLGVLAELVNIGTLAAFVLVCGGVIALRITHPDMPRPFKTPGGIMLPFLGILSCGALIAFLPYETHLRFIVWLAVGLVIYFGYSIRRSKLAMA</sequence>
<gene>
    <name evidence="8" type="ORF">HYPDE_33443</name>
</gene>
<feature type="region of interest" description="Disordered" evidence="6">
    <location>
        <begin position="1"/>
        <end position="35"/>
    </location>
</feature>
<dbReference type="Gene3D" id="1.20.1740.10">
    <property type="entry name" value="Amino acid/polyamine transporter I"/>
    <property type="match status" value="1"/>
</dbReference>
<dbReference type="Proteomes" id="UP000005952">
    <property type="component" value="Chromosome"/>
</dbReference>
<dbReference type="KEGG" id="hdt:HYPDE_33443"/>
<organism evidence="8 9">
    <name type="scientific">Hyphomicrobium denitrificans 1NES1</name>
    <dbReference type="NCBI Taxonomy" id="670307"/>
    <lineage>
        <taxon>Bacteria</taxon>
        <taxon>Pseudomonadati</taxon>
        <taxon>Pseudomonadota</taxon>
        <taxon>Alphaproteobacteria</taxon>
        <taxon>Hyphomicrobiales</taxon>
        <taxon>Hyphomicrobiaceae</taxon>
        <taxon>Hyphomicrobium</taxon>
    </lineage>
</organism>
<evidence type="ECO:0000313" key="9">
    <source>
        <dbReference type="Proteomes" id="UP000005952"/>
    </source>
</evidence>
<dbReference type="AlphaFoldDB" id="N0BCU9"/>
<dbReference type="PANTHER" id="PTHR43243:SF4">
    <property type="entry name" value="CATIONIC AMINO ACID TRANSPORTER 4"/>
    <property type="match status" value="1"/>
</dbReference>
<dbReference type="PANTHER" id="PTHR43243">
    <property type="entry name" value="INNER MEMBRANE TRANSPORTER YGJI-RELATED"/>
    <property type="match status" value="1"/>
</dbReference>
<dbReference type="GO" id="GO:0015171">
    <property type="term" value="F:amino acid transmembrane transporter activity"/>
    <property type="evidence" value="ECO:0007669"/>
    <property type="project" value="TreeGrafter"/>
</dbReference>
<evidence type="ECO:0000256" key="6">
    <source>
        <dbReference type="SAM" id="MobiDB-lite"/>
    </source>
</evidence>
<evidence type="ECO:0000256" key="5">
    <source>
        <dbReference type="ARBA" id="ARBA00023136"/>
    </source>
</evidence>
<keyword evidence="2" id="KW-0813">Transport</keyword>
<dbReference type="Pfam" id="PF13520">
    <property type="entry name" value="AA_permease_2"/>
    <property type="match status" value="1"/>
</dbReference>
<protein>
    <submittedName>
        <fullName evidence="8">Amino acid permease-associated protein</fullName>
    </submittedName>
</protein>
<feature type="transmembrane region" description="Helical" evidence="7">
    <location>
        <begin position="328"/>
        <end position="355"/>
    </location>
</feature>